<dbReference type="OrthoDB" id="9807797at2"/>
<evidence type="ECO:0000313" key="3">
    <source>
        <dbReference type="Proteomes" id="UP000320055"/>
    </source>
</evidence>
<dbReference type="AlphaFoldDB" id="A0A563VXB6"/>
<reference evidence="2 3" key="1">
    <citation type="submission" date="2019-01" db="EMBL/GenBank/DDBJ databases">
        <authorList>
            <person name="Brito A."/>
        </authorList>
    </citation>
    <scope>NUCLEOTIDE SEQUENCE [LARGE SCALE GENOMIC DNA]</scope>
    <source>
        <strain evidence="2">1</strain>
    </source>
</reference>
<dbReference type="EMBL" id="CAACVJ010000340">
    <property type="protein sequence ID" value="VEP16104.1"/>
    <property type="molecule type" value="Genomic_DNA"/>
</dbReference>
<sequence length="130" mass="14469">MYVAAAEAQNIRENFDNFQEEGLAFQVAVEPGEDLIPLYRFQSTTTSGTYVFVGQQERTAINENFSGQFVEEGLAFYVYGAEANRATPFSRFQNTDLPGTYLFAGPEEAASIEDNFSNFVNEGIAFEVDT</sequence>
<dbReference type="Proteomes" id="UP000320055">
    <property type="component" value="Unassembled WGS sequence"/>
</dbReference>
<feature type="domain" description="DUF5648" evidence="1">
    <location>
        <begin position="6"/>
        <end position="127"/>
    </location>
</feature>
<dbReference type="Pfam" id="PF18885">
    <property type="entry name" value="DUF5648"/>
    <property type="match status" value="1"/>
</dbReference>
<evidence type="ECO:0000313" key="2">
    <source>
        <dbReference type="EMBL" id="VEP16104.1"/>
    </source>
</evidence>
<name>A0A563VXB6_9CYAN</name>
<keyword evidence="3" id="KW-1185">Reference proteome</keyword>
<proteinExistence type="predicted"/>
<organism evidence="2 3">
    <name type="scientific">Hyella patelloides LEGE 07179</name>
    <dbReference type="NCBI Taxonomy" id="945734"/>
    <lineage>
        <taxon>Bacteria</taxon>
        <taxon>Bacillati</taxon>
        <taxon>Cyanobacteriota</taxon>
        <taxon>Cyanophyceae</taxon>
        <taxon>Pleurocapsales</taxon>
        <taxon>Hyellaceae</taxon>
        <taxon>Hyella</taxon>
    </lineage>
</organism>
<dbReference type="InterPro" id="IPR043708">
    <property type="entry name" value="DUF5648"/>
</dbReference>
<evidence type="ECO:0000259" key="1">
    <source>
        <dbReference type="Pfam" id="PF18885"/>
    </source>
</evidence>
<gene>
    <name evidence="2" type="ORF">H1P_4040003</name>
</gene>
<protein>
    <submittedName>
        <fullName evidence="2">CHRD domain-containing protein</fullName>
    </submittedName>
</protein>
<accession>A0A563VXB6</accession>